<dbReference type="Gene3D" id="1.10.3210.30">
    <property type="match status" value="1"/>
</dbReference>
<dbReference type="InterPro" id="IPR006474">
    <property type="entry name" value="Helicase_Cas3_CRISPR-ass_core"/>
</dbReference>
<dbReference type="SMART" id="SM00490">
    <property type="entry name" value="HELICc"/>
    <property type="match status" value="1"/>
</dbReference>
<comment type="similarity">
    <text evidence="1">In the N-terminal section; belongs to the CRISPR-associated nuclease Cas3-HD family.</text>
</comment>
<dbReference type="GO" id="GO:0004386">
    <property type="term" value="F:helicase activity"/>
    <property type="evidence" value="ECO:0007669"/>
    <property type="project" value="UniProtKB-KW"/>
</dbReference>
<keyword evidence="6" id="KW-0378">Hydrolase</keyword>
<dbReference type="Proteomes" id="UP000253034">
    <property type="component" value="Unassembled WGS sequence"/>
</dbReference>
<comment type="caution">
    <text evidence="11">The sequence shown here is derived from an EMBL/GenBank/DDBJ whole genome shotgun (WGS) entry which is preliminary data.</text>
</comment>
<dbReference type="SUPFAM" id="SSF109604">
    <property type="entry name" value="HD-domain/PDEase-like"/>
    <property type="match status" value="1"/>
</dbReference>
<dbReference type="NCBIfam" id="TIGR01587">
    <property type="entry name" value="cas3_core"/>
    <property type="match status" value="1"/>
</dbReference>
<dbReference type="SUPFAM" id="SSF52540">
    <property type="entry name" value="P-loop containing nucleoside triphosphate hydrolases"/>
    <property type="match status" value="1"/>
</dbReference>
<dbReference type="AlphaFoldDB" id="A0A369BFA6"/>
<proteinExistence type="inferred from homology"/>
<dbReference type="Pfam" id="PF01966">
    <property type="entry name" value="HD"/>
    <property type="match status" value="1"/>
</dbReference>
<reference evidence="11 12" key="1">
    <citation type="submission" date="2018-07" db="EMBL/GenBank/DDBJ databases">
        <title>Genomic Encyclopedia of Type Strains, Phase IV (KMG-IV): sequencing the most valuable type-strain genomes for metagenomic binning, comparative biology and taxonomic classification.</title>
        <authorList>
            <person name="Goeker M."/>
        </authorList>
    </citation>
    <scope>NUCLEOTIDE SEQUENCE [LARGE SCALE GENOMIC DNA]</scope>
    <source>
        <strain evidence="11 12">DSM 27016</strain>
    </source>
</reference>
<keyword evidence="7" id="KW-0347">Helicase</keyword>
<keyword evidence="8" id="KW-0067">ATP-binding</keyword>
<dbReference type="CDD" id="cd17930">
    <property type="entry name" value="DEXHc_cas3"/>
    <property type="match status" value="1"/>
</dbReference>
<dbReference type="RefSeq" id="WP_114296215.1">
    <property type="nucleotide sequence ID" value="NZ_QPJT01000002.1"/>
</dbReference>
<evidence type="ECO:0000256" key="5">
    <source>
        <dbReference type="ARBA" id="ARBA00022741"/>
    </source>
</evidence>
<dbReference type="Pfam" id="PF00270">
    <property type="entry name" value="DEAD"/>
    <property type="match status" value="1"/>
</dbReference>
<accession>A0A369BFA6</accession>
<dbReference type="GO" id="GO:0003676">
    <property type="term" value="F:nucleic acid binding"/>
    <property type="evidence" value="ECO:0007669"/>
    <property type="project" value="InterPro"/>
</dbReference>
<protein>
    <submittedName>
        <fullName evidence="11">CRISPR-associated Cas3 family helicase</fullName>
    </submittedName>
</protein>
<name>A0A369BFA6_9FIRM</name>
<dbReference type="InterPro" id="IPR006483">
    <property type="entry name" value="CRISPR-assoc_Cas3_HD"/>
</dbReference>
<evidence type="ECO:0000256" key="2">
    <source>
        <dbReference type="ARBA" id="ARBA00009046"/>
    </source>
</evidence>
<evidence type="ECO:0000313" key="12">
    <source>
        <dbReference type="Proteomes" id="UP000253034"/>
    </source>
</evidence>
<dbReference type="InterPro" id="IPR006674">
    <property type="entry name" value="HD_domain"/>
</dbReference>
<dbReference type="InterPro" id="IPR038257">
    <property type="entry name" value="CRISPR-assoc_Cas3_HD_sf"/>
</dbReference>
<dbReference type="InterPro" id="IPR011545">
    <property type="entry name" value="DEAD/DEAH_box_helicase_dom"/>
</dbReference>
<feature type="domain" description="HD Cas3-type" evidence="10">
    <location>
        <begin position="8"/>
        <end position="200"/>
    </location>
</feature>
<dbReference type="Pfam" id="PF22590">
    <property type="entry name" value="Cas3-like_C_2"/>
    <property type="match status" value="1"/>
</dbReference>
<dbReference type="InterPro" id="IPR054712">
    <property type="entry name" value="Cas3-like_dom"/>
</dbReference>
<dbReference type="Gene3D" id="3.40.50.300">
    <property type="entry name" value="P-loop containing nucleotide triphosphate hydrolases"/>
    <property type="match status" value="2"/>
</dbReference>
<dbReference type="CDD" id="cd09641">
    <property type="entry name" value="Cas3''_I"/>
    <property type="match status" value="1"/>
</dbReference>
<gene>
    <name evidence="11" type="ORF">DFR58_102170</name>
</gene>
<dbReference type="GO" id="GO:0005524">
    <property type="term" value="F:ATP binding"/>
    <property type="evidence" value="ECO:0007669"/>
    <property type="project" value="UniProtKB-KW"/>
</dbReference>
<evidence type="ECO:0000256" key="9">
    <source>
        <dbReference type="ARBA" id="ARBA00023118"/>
    </source>
</evidence>
<keyword evidence="12" id="KW-1185">Reference proteome</keyword>
<dbReference type="InterPro" id="IPR027417">
    <property type="entry name" value="P-loop_NTPase"/>
</dbReference>
<comment type="similarity">
    <text evidence="2">In the central section; belongs to the CRISPR-associated helicase Cas3 family.</text>
</comment>
<dbReference type="GO" id="GO:0004518">
    <property type="term" value="F:nuclease activity"/>
    <property type="evidence" value="ECO:0007669"/>
    <property type="project" value="UniProtKB-KW"/>
</dbReference>
<dbReference type="OrthoDB" id="9810236at2"/>
<keyword evidence="9" id="KW-0051">Antiviral defense</keyword>
<dbReference type="EMBL" id="QPJT01000002">
    <property type="protein sequence ID" value="RCX20101.1"/>
    <property type="molecule type" value="Genomic_DNA"/>
</dbReference>
<evidence type="ECO:0000256" key="8">
    <source>
        <dbReference type="ARBA" id="ARBA00022840"/>
    </source>
</evidence>
<keyword evidence="4" id="KW-0479">Metal-binding</keyword>
<sequence>MLAHKNHETGREQSVRDHATVVARLCREYGAKIGASNTAELIGYYHDMGKCKEHFQRYIEKNALSDDGNTWHSQIGAQFMLKSFDTPKPLEQRTARIIALAIRSHHGGLIDCITTEGEDEFHKKIFPETDVGYEECAANFPRECPDIHACDNFKYAAAEIERLMTRIIELSKKRNAEEISFYIGLLERYLLSALLDADRYDTYCFEQEIQSEPDKKRDWKVLIDRLELHLSGLKKDSEINMLRSEISEQCKDFAGNRQGVFRLMVPTGGGKTLSSLRFALHHAEEHHMEHIYYIIPYTTIIDQNCKEIRDILKQDDMILEHHSSLVSDEERHKLLTERWNSPIIMTTMVQFLNTLFEGGTRANRRMHNLAKSVIIFDEIQSIPPRCIDMFNSAVNFLSGICGSTIVLCTATQPEFAEAKYPIVMGEPIDIVKNCKEIFQKLKRTQIIDTRTEAGYDADGLANFVFDKDPKNALIIMNTKKAAENVFTALKKLNIELSKEKQYEVFYLSTYLCQAHRMEVIKGLFEKLEDKRVICVSTQLIEAGINISFSCVVRSAAGLDSIAQAAGRCNRHGNDPCGPVYIIKSSDENLTRLRDIEIGQRMGSLVLDEIRNEPGAFDNDPLSPKAIERYFTYYYNEFRQNDEMSYPVKKEEVKLYDLLAVNRKGYTGYKERNKKYPPSLILNQAFHKAGGLFKAIDSVTVSVIVPHGKGAEIIGKLMGNTPLKDRLHQLKLASQYSVNLFEQDNQKLKNELILLPLTGGYALPSGFYSEEHGVVFERQPESVWNYMQ</sequence>
<organism evidence="11 12">
    <name type="scientific">Anaerobacterium chartisolvens</name>
    <dbReference type="NCBI Taxonomy" id="1297424"/>
    <lineage>
        <taxon>Bacteria</taxon>
        <taxon>Bacillati</taxon>
        <taxon>Bacillota</taxon>
        <taxon>Clostridia</taxon>
        <taxon>Eubacteriales</taxon>
        <taxon>Oscillospiraceae</taxon>
        <taxon>Anaerobacterium</taxon>
    </lineage>
</organism>
<evidence type="ECO:0000256" key="7">
    <source>
        <dbReference type="ARBA" id="ARBA00022806"/>
    </source>
</evidence>
<evidence type="ECO:0000259" key="10">
    <source>
        <dbReference type="PROSITE" id="PS51643"/>
    </source>
</evidence>
<dbReference type="PROSITE" id="PS51643">
    <property type="entry name" value="HD_CAS3"/>
    <property type="match status" value="1"/>
</dbReference>
<dbReference type="InterPro" id="IPR001650">
    <property type="entry name" value="Helicase_C-like"/>
</dbReference>
<dbReference type="GO" id="GO:0051607">
    <property type="term" value="P:defense response to virus"/>
    <property type="evidence" value="ECO:0007669"/>
    <property type="project" value="UniProtKB-KW"/>
</dbReference>
<dbReference type="GO" id="GO:0046872">
    <property type="term" value="F:metal ion binding"/>
    <property type="evidence" value="ECO:0007669"/>
    <property type="project" value="UniProtKB-KW"/>
</dbReference>
<evidence type="ECO:0000313" key="11">
    <source>
        <dbReference type="EMBL" id="RCX20101.1"/>
    </source>
</evidence>
<keyword evidence="5" id="KW-0547">Nucleotide-binding</keyword>
<evidence type="ECO:0000256" key="6">
    <source>
        <dbReference type="ARBA" id="ARBA00022801"/>
    </source>
</evidence>
<keyword evidence="3" id="KW-0540">Nuclease</keyword>
<dbReference type="GO" id="GO:0016787">
    <property type="term" value="F:hydrolase activity"/>
    <property type="evidence" value="ECO:0007669"/>
    <property type="project" value="UniProtKB-KW"/>
</dbReference>
<evidence type="ECO:0000256" key="4">
    <source>
        <dbReference type="ARBA" id="ARBA00022723"/>
    </source>
</evidence>
<evidence type="ECO:0000256" key="1">
    <source>
        <dbReference type="ARBA" id="ARBA00006847"/>
    </source>
</evidence>
<evidence type="ECO:0000256" key="3">
    <source>
        <dbReference type="ARBA" id="ARBA00022722"/>
    </source>
</evidence>
<dbReference type="NCBIfam" id="TIGR01596">
    <property type="entry name" value="cas3_HD"/>
    <property type="match status" value="1"/>
</dbReference>